<dbReference type="GO" id="GO:0006793">
    <property type="term" value="P:phosphorus metabolic process"/>
    <property type="evidence" value="ECO:0007669"/>
    <property type="project" value="UniProtKB-ARBA"/>
</dbReference>
<keyword evidence="4" id="KW-1185">Reference proteome</keyword>
<protein>
    <recommendedName>
        <fullName evidence="2">PLD phosphodiesterase domain-containing protein</fullName>
    </recommendedName>
</protein>
<dbReference type="InterPro" id="IPR001736">
    <property type="entry name" value="PLipase_D/transphosphatidylase"/>
</dbReference>
<dbReference type="SUPFAM" id="SSF49785">
    <property type="entry name" value="Galactose-binding domain-like"/>
    <property type="match status" value="1"/>
</dbReference>
<feature type="domain" description="PLD phosphodiesterase" evidence="2">
    <location>
        <begin position="651"/>
        <end position="678"/>
    </location>
</feature>
<dbReference type="Pfam" id="PF17132">
    <property type="entry name" value="Glyco_hydro_106"/>
    <property type="match status" value="1"/>
</dbReference>
<dbReference type="AlphaFoldDB" id="A0A1G6ZF57"/>
<dbReference type="PANTHER" id="PTHR36848:SF2">
    <property type="entry name" value="SECRETED PROTEIN"/>
    <property type="match status" value="1"/>
</dbReference>
<sequence>MTTKTRTSVWNGHRRTGRFLSWLPLLCAAALLPAGAAAQSLMPTRAPVSFATVSRNFSNPGKEFQTAPLWVWNTKVTTGIIDSMLQEFKANAFGGVFVHPRPGLVTEYLGNEWLSLYKHTVQKAAALDMQVWIYDENSYPTGFAGGLVPDQMPASYNQGQMLQLFRSDTIPKDRNAYFICLKKEGDHFTDITSRAATGNKGDYYLFRKQRYAPQAGMVGPPNYPLVDLLVKGVTEKFIDVTFTPYKKAFGAAFGKTVPGTFSDEPSIPTHGNQTTRWTPDLFTAFREKWGYDLVPHLPSLFEETGDWRRIRHNYQETLLQLFIDRWSKPMQAFTQKNNLKWTGHYWEHGWPDPGEGPDNMAMYAWHDQPGIDMLFNQFDESSPNAQFGNIRSVKELASVANQLGKERTLCETYGGAGWDLTFKDMKRLGDWQAALGVNFMNQHLAWMSMAGARKYDYPTTFSYQNSWWPYYRPLNEYFARLSYALSRGIQKNSVLIIEPTTTAWMYHSRVKSNERFFETGARFQSFITRLEKAQAEYDLGSENIIKDHGTVDRNLLRIGHASYTTVIIPPGMENVNKATYLLLKRFVANGGRLVLLSSLSYINGAAMTPGERFSPNQQGVTVYAQPDPSFMEQVFRSADFTIHMAAPAPEGGSLLHHRRIISDGQLLFLSNANLAQPATGDIAIKGNKHILVMDLNTGAILKYPATRQQQSTRFTFDLPPAGSILFFIADREQKTSSSYPIPGNNTEVPGSTIQVQRPAENTLMIDFCDLRIRGKERKDIHVKDATQLAFTDNGFSRDPWDHQMQFRTDFVKRDTFSRGSGFTVLYHFNIDKNVITKNFRAVIEQGHLWNDIRINGQKAIPGNDWWLDRSFTVLQVGAYLKPGANTLSLSIDPMRIYAEIGPVFLLGDYNLEPDIKGWKIVAPRALATGSWRKQGLPMYGHTIVYQKTFTLQAPGSGYLLRLDSLKGSVASVTVNGKGAGIVYAEPYQLDISKLLKKGANTVEVKVAGSLRNLMGPHYKSYRPGYTGPDSWNGVTEYPSGSQYLLFDYGLNDIRLFRYQQD</sequence>
<dbReference type="Proteomes" id="UP000198757">
    <property type="component" value="Unassembled WGS sequence"/>
</dbReference>
<proteinExistence type="predicted"/>
<evidence type="ECO:0000259" key="2">
    <source>
        <dbReference type="PROSITE" id="PS50035"/>
    </source>
</evidence>
<feature type="chain" id="PRO_5011489226" description="PLD phosphodiesterase domain-containing protein" evidence="1">
    <location>
        <begin position="39"/>
        <end position="1061"/>
    </location>
</feature>
<evidence type="ECO:0000313" key="4">
    <source>
        <dbReference type="Proteomes" id="UP000198757"/>
    </source>
</evidence>
<dbReference type="Gene3D" id="2.60.120.260">
    <property type="entry name" value="Galactose-binding domain-like"/>
    <property type="match status" value="1"/>
</dbReference>
<organism evidence="3 4">
    <name type="scientific">Niabella drilacis (strain DSM 25811 / CCM 8410 / CCUG 62505 / LMG 26954 / E90)</name>
    <dbReference type="NCBI Taxonomy" id="1285928"/>
    <lineage>
        <taxon>Bacteria</taxon>
        <taxon>Pseudomonadati</taxon>
        <taxon>Bacteroidota</taxon>
        <taxon>Chitinophagia</taxon>
        <taxon>Chitinophagales</taxon>
        <taxon>Chitinophagaceae</taxon>
        <taxon>Niabella</taxon>
    </lineage>
</organism>
<accession>A0A1G6ZF57</accession>
<dbReference type="InterPro" id="IPR053161">
    <property type="entry name" value="Ulvan_degrading_GH"/>
</dbReference>
<evidence type="ECO:0000256" key="1">
    <source>
        <dbReference type="SAM" id="SignalP"/>
    </source>
</evidence>
<evidence type="ECO:0000313" key="3">
    <source>
        <dbReference type="EMBL" id="SDE00887.1"/>
    </source>
</evidence>
<dbReference type="InterPro" id="IPR008979">
    <property type="entry name" value="Galactose-bd-like_sf"/>
</dbReference>
<dbReference type="PROSITE" id="PS50035">
    <property type="entry name" value="PLD"/>
    <property type="match status" value="1"/>
</dbReference>
<dbReference type="RefSeq" id="WP_090392657.1">
    <property type="nucleotide sequence ID" value="NZ_FMZO01000018.1"/>
</dbReference>
<gene>
    <name evidence="3" type="ORF">SAMN04487894_11813</name>
</gene>
<dbReference type="GO" id="GO:0003824">
    <property type="term" value="F:catalytic activity"/>
    <property type="evidence" value="ECO:0007669"/>
    <property type="project" value="InterPro"/>
</dbReference>
<dbReference type="OrthoDB" id="9761519at2"/>
<dbReference type="PANTHER" id="PTHR36848">
    <property type="entry name" value="DNA-BINDING PROTEIN (PUTATIVE SECRETED PROTEIN)-RELATED"/>
    <property type="match status" value="1"/>
</dbReference>
<reference evidence="4" key="1">
    <citation type="submission" date="2016-10" db="EMBL/GenBank/DDBJ databases">
        <authorList>
            <person name="Varghese N."/>
            <person name="Submissions S."/>
        </authorList>
    </citation>
    <scope>NUCLEOTIDE SEQUENCE [LARGE SCALE GENOMIC DNA]</scope>
    <source>
        <strain evidence="4">DSM 25811 / CCM 8410 / LMG 26954 / E90</strain>
    </source>
</reference>
<dbReference type="STRING" id="1285928.SAMN04487894_11813"/>
<name>A0A1G6ZF57_NIADE</name>
<keyword evidence="1" id="KW-0732">Signal</keyword>
<feature type="signal peptide" evidence="1">
    <location>
        <begin position="1"/>
        <end position="38"/>
    </location>
</feature>
<dbReference type="EMBL" id="FMZO01000018">
    <property type="protein sequence ID" value="SDE00887.1"/>
    <property type="molecule type" value="Genomic_DNA"/>
</dbReference>